<dbReference type="OrthoDB" id="186462at2759"/>
<comment type="caution">
    <text evidence="2">The sequence shown here is derived from an EMBL/GenBank/DDBJ whole genome shotgun (WGS) entry which is preliminary data.</text>
</comment>
<evidence type="ECO:0000313" key="2">
    <source>
        <dbReference type="EMBL" id="ETO05712.1"/>
    </source>
</evidence>
<dbReference type="EMBL" id="ASPP01027836">
    <property type="protein sequence ID" value="ETO05712.1"/>
    <property type="molecule type" value="Genomic_DNA"/>
</dbReference>
<accession>X6LX41</accession>
<dbReference type="Proteomes" id="UP000023152">
    <property type="component" value="Unassembled WGS sequence"/>
</dbReference>
<proteinExistence type="predicted"/>
<reference evidence="2 3" key="1">
    <citation type="journal article" date="2013" name="Curr. Biol.">
        <title>The Genome of the Foraminiferan Reticulomyxa filosa.</title>
        <authorList>
            <person name="Glockner G."/>
            <person name="Hulsmann N."/>
            <person name="Schleicher M."/>
            <person name="Noegel A.A."/>
            <person name="Eichinger L."/>
            <person name="Gallinger C."/>
            <person name="Pawlowski J."/>
            <person name="Sierra R."/>
            <person name="Euteneuer U."/>
            <person name="Pillet L."/>
            <person name="Moustafa A."/>
            <person name="Platzer M."/>
            <person name="Groth M."/>
            <person name="Szafranski K."/>
            <person name="Schliwa M."/>
        </authorList>
    </citation>
    <scope>NUCLEOTIDE SEQUENCE [LARGE SCALE GENOMIC DNA]</scope>
</reference>
<sequence length="947" mass="111826">KLELNDSFDNGRRRDLIKELLEKGQINLKNLEVWVQFFNYTIEKNKNEWEDLLIDSLKEWWNADNFGERPSGTWRHCKALWFLRPSRYNKIQEAFCKEFKKQVESTSGSFLFDNKCWDKDSRSELDECIGESLSDLSMLNWLLELLIQIPSKSDSDEVLSTEKESNEGEQEEKTSPQDEEDEKEEKTSSQSKADENGTALLKENLEYCVSYVEWKPLLVKHQNKINIFRDLCEFIQTTLETLNSVIKEQKIDAMLCDFIKSKNEAQSENEAHIKTLWMAEDKEIDEQVWEDTLGKYENFKQISNNFKTVVRRYFETTPKDLQEFHKYVEKLDHYYLSDIEKECAESIKVLNSFENDIQLMIDRKDSELFRKMWTKRRSTYSQNPISTMNAFMDVFKQANSDWEYLATAIKNNTLRYSDLEWCESMDWKLEMSILFPNVESAANDETQEKRKKEIRNAASLQQTKHCWQVLKQATEIIQNAHKNKSTIKSDEKWQTFLKQFEVIGQFERNKQQISIKEVSNCYCICMECFGDITKGKSVLELIAENEKKIGEFATKEIFTNKEQFEYAIQKMDDSLNITFRYLVGKLRKVNRVLQTKIWNRTFLSMSELAKAVIELYKESNDNFQEKLKDCLNMDFDEFFRLIKEGDQLPVIKNYEQFLQANKTGKWVLDGYETLFDIHSPATAANLFETRKLKIDKCEGLTLQFLKTKRDCEELENTFDRLKLGLTSKQKKDIETIILQFETCKDIYALRMDYWEKGGRDEIGKLILPAKDTVEDFENCKKEWTNKLNKWKKGGVELRYNYPCLAYFTMNEAQHLIAMMNRILIFENQYWDDLASKYILPYFQRLDYSLQNTSEILSEWKKISDKKSLRSLGEVISKIWKNSNNNKRAPNQITSLHQGKPNLIILDANNNKGFTTILNLYKSIGMIPRAEHVLICKKTTTEEEVESI</sequence>
<organism evidence="2 3">
    <name type="scientific">Reticulomyxa filosa</name>
    <dbReference type="NCBI Taxonomy" id="46433"/>
    <lineage>
        <taxon>Eukaryota</taxon>
        <taxon>Sar</taxon>
        <taxon>Rhizaria</taxon>
        <taxon>Retaria</taxon>
        <taxon>Foraminifera</taxon>
        <taxon>Monothalamids</taxon>
        <taxon>Reticulomyxidae</taxon>
        <taxon>Reticulomyxa</taxon>
    </lineage>
</organism>
<feature type="non-terminal residue" evidence="2">
    <location>
        <position position="1"/>
    </location>
</feature>
<evidence type="ECO:0000256" key="1">
    <source>
        <dbReference type="SAM" id="MobiDB-lite"/>
    </source>
</evidence>
<feature type="compositionally biased region" description="Basic and acidic residues" evidence="1">
    <location>
        <begin position="160"/>
        <end position="176"/>
    </location>
</feature>
<feature type="compositionally biased region" description="Basic and acidic residues" evidence="1">
    <location>
        <begin position="184"/>
        <end position="195"/>
    </location>
</feature>
<keyword evidence="3" id="KW-1185">Reference proteome</keyword>
<gene>
    <name evidence="2" type="ORF">RFI_31684</name>
</gene>
<dbReference type="AlphaFoldDB" id="X6LX41"/>
<evidence type="ECO:0000313" key="3">
    <source>
        <dbReference type="Proteomes" id="UP000023152"/>
    </source>
</evidence>
<protein>
    <submittedName>
        <fullName evidence="2">Viral A-type inclusion protein</fullName>
    </submittedName>
</protein>
<name>X6LX41_RETFI</name>
<feature type="region of interest" description="Disordered" evidence="1">
    <location>
        <begin position="156"/>
        <end position="195"/>
    </location>
</feature>